<dbReference type="NCBIfam" id="TIGR03511">
    <property type="entry name" value="GldH_lipo"/>
    <property type="match status" value="1"/>
</dbReference>
<evidence type="ECO:0000313" key="2">
    <source>
        <dbReference type="Proteomes" id="UP000660024"/>
    </source>
</evidence>
<keyword evidence="2" id="KW-1185">Reference proteome</keyword>
<gene>
    <name evidence="1" type="ORF">I5M32_00460</name>
</gene>
<reference evidence="1 2" key="1">
    <citation type="submission" date="2020-12" db="EMBL/GenBank/DDBJ databases">
        <title>Bacterial novel species Pedobacter sp. SD-b isolated from soil.</title>
        <authorList>
            <person name="Jung H.-Y."/>
        </authorList>
    </citation>
    <scope>NUCLEOTIDE SEQUENCE [LARGE SCALE GENOMIC DNA]</scope>
    <source>
        <strain evidence="1 2">SD-b</strain>
    </source>
</reference>
<evidence type="ECO:0000313" key="1">
    <source>
        <dbReference type="EMBL" id="MBK0381415.1"/>
    </source>
</evidence>
<dbReference type="PROSITE" id="PS51257">
    <property type="entry name" value="PROKAR_LIPOPROTEIN"/>
    <property type="match status" value="1"/>
</dbReference>
<keyword evidence="1" id="KW-0449">Lipoprotein</keyword>
<organism evidence="1 2">
    <name type="scientific">Pedobacter segetis</name>
    <dbReference type="NCBI Taxonomy" id="2793069"/>
    <lineage>
        <taxon>Bacteria</taxon>
        <taxon>Pseudomonadati</taxon>
        <taxon>Bacteroidota</taxon>
        <taxon>Sphingobacteriia</taxon>
        <taxon>Sphingobacteriales</taxon>
        <taxon>Sphingobacteriaceae</taxon>
        <taxon>Pedobacter</taxon>
    </lineage>
</organism>
<proteinExistence type="predicted"/>
<protein>
    <submittedName>
        <fullName evidence="1">Gliding motility lipoprotein GldH</fullName>
    </submittedName>
</protein>
<dbReference type="Proteomes" id="UP000660024">
    <property type="component" value="Unassembled WGS sequence"/>
</dbReference>
<accession>A0ABS1BF21</accession>
<dbReference type="InterPro" id="IPR020018">
    <property type="entry name" value="Motility-assoc_lipoprot_GldH"/>
</dbReference>
<name>A0ABS1BF21_9SPHI</name>
<comment type="caution">
    <text evidence="1">The sequence shown here is derived from an EMBL/GenBank/DDBJ whole genome shotgun (WGS) entry which is preliminary data.</text>
</comment>
<sequence length="158" mass="18431">MKAKNYFFISFLIIIGLQACNDKALIDTFDHIPNENWTYIKPIKATVNITDSKKKYNIYVNFRHTADYKYSNIWLRFHLIGPQLKDEPLRQEFQLALPDGEWLGNGSGNLYSYQLIYKENYKFPTNGKYTIIVEQNMRDNPLKAVSDAGIRVVVADKK</sequence>
<dbReference type="Pfam" id="PF14109">
    <property type="entry name" value="GldH_lipo"/>
    <property type="match status" value="1"/>
</dbReference>
<dbReference type="RefSeq" id="WP_200583781.1">
    <property type="nucleotide sequence ID" value="NZ_JAEHFY010000001.1"/>
</dbReference>
<dbReference type="EMBL" id="JAEHFY010000001">
    <property type="protein sequence ID" value="MBK0381415.1"/>
    <property type="molecule type" value="Genomic_DNA"/>
</dbReference>